<keyword evidence="4" id="KW-1185">Reference proteome</keyword>
<accession>A0A0K8QQR7</accession>
<sequence>MDMTNPAAARRSGSAARAIVAGGLALGAADIIFAMSYWYAKAGVPPFRIFQSVASGLLGRAAFAGGMASTALGALAHFAIATAMVAVYYLAARRLAALVQRPWRYGAAYGLMLYVVMNYIVVPLSAAPRGKPDPAWELSSVVAHVAWGLLCAAFARMAVRAGARAE</sequence>
<evidence type="ECO:0000313" key="3">
    <source>
        <dbReference type="EMBL" id="GAP66727.1"/>
    </source>
</evidence>
<feature type="transmembrane region" description="Helical" evidence="1">
    <location>
        <begin position="103"/>
        <end position="121"/>
    </location>
</feature>
<keyword evidence="1" id="KW-0472">Membrane</keyword>
<dbReference type="AlphaFoldDB" id="A0A0K8QQR7"/>
<dbReference type="EMBL" id="DF952378">
    <property type="protein sequence ID" value="GAN43568.1"/>
    <property type="molecule type" value="Genomic_DNA"/>
</dbReference>
<evidence type="ECO:0000256" key="1">
    <source>
        <dbReference type="SAM" id="Phobius"/>
    </source>
</evidence>
<keyword evidence="1" id="KW-1133">Transmembrane helix</keyword>
<dbReference type="Proteomes" id="UP000253740">
    <property type="component" value="Unassembled WGS sequence"/>
</dbReference>
<reference evidence="3" key="2">
    <citation type="submission" date="2015-08" db="EMBL/GenBank/DDBJ databases">
        <title>Complete DNA Sequence of Pseudomonas syringae pv. actinidiae, the Causal Agent of Kiwifruit Canker Disease.</title>
        <authorList>
            <person name="Rikkerink E.H.A."/>
            <person name="Fineran P.C."/>
        </authorList>
    </citation>
    <scope>NUCLEOTIDE SEQUENCE</scope>
    <source>
        <strain evidence="3">SkMP5</strain>
    </source>
</reference>
<keyword evidence="1" id="KW-0812">Transmembrane</keyword>
<dbReference type="RefSeq" id="WP_062537311.1">
    <property type="nucleotide sequence ID" value="NZ_DF970228.1"/>
</dbReference>
<evidence type="ECO:0008006" key="5">
    <source>
        <dbReference type="Google" id="ProtNLM"/>
    </source>
</evidence>
<gene>
    <name evidence="2" type="ORF">MBSD_0072</name>
    <name evidence="3" type="ORF">MBSD_n2042</name>
</gene>
<protein>
    <recommendedName>
        <fullName evidence="5">DUF1440 domain-containing protein</fullName>
    </recommendedName>
</protein>
<feature type="transmembrane region" description="Helical" evidence="1">
    <location>
        <begin position="20"/>
        <end position="40"/>
    </location>
</feature>
<dbReference type="HOGENOM" id="CLU_135599_0_0_6"/>
<dbReference type="EMBL" id="DF970228">
    <property type="protein sequence ID" value="GAP66727.1"/>
    <property type="molecule type" value="Genomic_DNA"/>
</dbReference>
<reference evidence="2" key="1">
    <citation type="submission" date="2015-03" db="EMBL/GenBank/DDBJ databases">
        <title>Draft genome sequence of Mizugakiibacter sediminis skMP5.</title>
        <authorList>
            <person name="Watanabe T."/>
            <person name="Kojima H."/>
            <person name="Fukui M."/>
        </authorList>
    </citation>
    <scope>NUCLEOTIDE SEQUENCE</scope>
    <source>
        <strain evidence="2">SkMP5</strain>
    </source>
</reference>
<feature type="transmembrane region" description="Helical" evidence="1">
    <location>
        <begin position="60"/>
        <end position="91"/>
    </location>
</feature>
<feature type="transmembrane region" description="Helical" evidence="1">
    <location>
        <begin position="141"/>
        <end position="159"/>
    </location>
</feature>
<evidence type="ECO:0000313" key="2">
    <source>
        <dbReference type="EMBL" id="GAN43568.1"/>
    </source>
</evidence>
<organism evidence="3">
    <name type="scientific">Mizugakiibacter sediminis</name>
    <dbReference type="NCBI Taxonomy" id="1475481"/>
    <lineage>
        <taxon>Bacteria</taxon>
        <taxon>Pseudomonadati</taxon>
        <taxon>Pseudomonadota</taxon>
        <taxon>Gammaproteobacteria</taxon>
        <taxon>Lysobacterales</taxon>
        <taxon>Rhodanobacteraceae</taxon>
        <taxon>Mizugakiibacter</taxon>
    </lineage>
</organism>
<name>A0A0K8QQR7_9GAMM</name>
<evidence type="ECO:0000313" key="4">
    <source>
        <dbReference type="Proteomes" id="UP000253740"/>
    </source>
</evidence>
<proteinExistence type="predicted"/>